<keyword evidence="3" id="KW-1185">Reference proteome</keyword>
<protein>
    <recommendedName>
        <fullName evidence="1">MULE transposase domain-containing protein</fullName>
    </recommendedName>
</protein>
<feature type="domain" description="MULE transposase" evidence="1">
    <location>
        <begin position="103"/>
        <end position="199"/>
    </location>
</feature>
<gene>
    <name evidence="2" type="ORF">HNY73_015536</name>
</gene>
<dbReference type="Pfam" id="PF10551">
    <property type="entry name" value="MULE"/>
    <property type="match status" value="1"/>
</dbReference>
<comment type="caution">
    <text evidence="2">The sequence shown here is derived from an EMBL/GenBank/DDBJ whole genome shotgun (WGS) entry which is preliminary data.</text>
</comment>
<evidence type="ECO:0000259" key="1">
    <source>
        <dbReference type="Pfam" id="PF10551"/>
    </source>
</evidence>
<evidence type="ECO:0000313" key="3">
    <source>
        <dbReference type="Proteomes" id="UP000807504"/>
    </source>
</evidence>
<evidence type="ECO:0000313" key="2">
    <source>
        <dbReference type="EMBL" id="KAF8778851.1"/>
    </source>
</evidence>
<accession>A0A8T0ETX7</accession>
<name>A0A8T0ETX7_ARGBR</name>
<dbReference type="AlphaFoldDB" id="A0A8T0ETX7"/>
<dbReference type="EMBL" id="JABXBU010002072">
    <property type="protein sequence ID" value="KAF8778851.1"/>
    <property type="molecule type" value="Genomic_DNA"/>
</dbReference>
<proteinExistence type="predicted"/>
<dbReference type="Proteomes" id="UP000807504">
    <property type="component" value="Unassembled WGS sequence"/>
</dbReference>
<organism evidence="2 3">
    <name type="scientific">Argiope bruennichi</name>
    <name type="common">Wasp spider</name>
    <name type="synonym">Aranea bruennichi</name>
    <dbReference type="NCBI Taxonomy" id="94029"/>
    <lineage>
        <taxon>Eukaryota</taxon>
        <taxon>Metazoa</taxon>
        <taxon>Ecdysozoa</taxon>
        <taxon>Arthropoda</taxon>
        <taxon>Chelicerata</taxon>
        <taxon>Arachnida</taxon>
        <taxon>Araneae</taxon>
        <taxon>Araneomorphae</taxon>
        <taxon>Entelegynae</taxon>
        <taxon>Araneoidea</taxon>
        <taxon>Araneidae</taxon>
        <taxon>Argiope</taxon>
    </lineage>
</organism>
<reference evidence="2" key="1">
    <citation type="journal article" date="2020" name="bioRxiv">
        <title>Chromosome-level reference genome of the European wasp spider Argiope bruennichi: a resource for studies on range expansion and evolutionary adaptation.</title>
        <authorList>
            <person name="Sheffer M.M."/>
            <person name="Hoppe A."/>
            <person name="Krehenwinkel H."/>
            <person name="Uhl G."/>
            <person name="Kuss A.W."/>
            <person name="Jensen L."/>
            <person name="Jensen C."/>
            <person name="Gillespie R.G."/>
            <person name="Hoff K.J."/>
            <person name="Prost S."/>
        </authorList>
    </citation>
    <scope>NUCLEOTIDE SEQUENCE</scope>
</reference>
<reference evidence="2" key="2">
    <citation type="submission" date="2020-06" db="EMBL/GenBank/DDBJ databases">
        <authorList>
            <person name="Sheffer M."/>
        </authorList>
    </citation>
    <scope>NUCLEOTIDE SEQUENCE</scope>
</reference>
<dbReference type="InterPro" id="IPR018289">
    <property type="entry name" value="MULE_transposase_dom"/>
</dbReference>
<sequence length="215" mass="24971">MVPVPHIFQEELSELYQKGYDFVTKIPTYSNAKTVLCKERRKALGATQIQPNAKDIQFANDTLMLLNGENFLRLDFQNDKDSRILVFGGEESRYLLENGKTFFLDGTFKSCPKQFAQIYTIHVDLRSTATETNVYPALFAFLPDKRQAAYITMFQEVKRWCPKWKPDIIKLDFEATAINSCMLEFPSSTISGCNFHFNQCLWRKIQEMGLVKEYK</sequence>